<gene>
    <name evidence="2" type="ORF">M9Y10_027420</name>
</gene>
<dbReference type="PROSITE" id="PS51419">
    <property type="entry name" value="RAB"/>
    <property type="match status" value="1"/>
</dbReference>
<dbReference type="PROSITE" id="PS51421">
    <property type="entry name" value="RAS"/>
    <property type="match status" value="1"/>
</dbReference>
<dbReference type="PROSITE" id="PS51420">
    <property type="entry name" value="RHO"/>
    <property type="match status" value="1"/>
</dbReference>
<dbReference type="SMART" id="SM00173">
    <property type="entry name" value="RAS"/>
    <property type="match status" value="1"/>
</dbReference>
<comment type="caution">
    <text evidence="2">The sequence shown here is derived from an EMBL/GenBank/DDBJ whole genome shotgun (WGS) entry which is preliminary data.</text>
</comment>
<reference evidence="2 3" key="1">
    <citation type="submission" date="2024-04" db="EMBL/GenBank/DDBJ databases">
        <title>Tritrichomonas musculus Genome.</title>
        <authorList>
            <person name="Alves-Ferreira E."/>
            <person name="Grigg M."/>
            <person name="Lorenzi H."/>
            <person name="Galac M."/>
        </authorList>
    </citation>
    <scope>NUCLEOTIDE SEQUENCE [LARGE SCALE GENOMIC DNA]</scope>
    <source>
        <strain evidence="2 3">EAF2021</strain>
    </source>
</reference>
<dbReference type="Proteomes" id="UP001470230">
    <property type="component" value="Unassembled WGS sequence"/>
</dbReference>
<keyword evidence="1" id="KW-0547">Nucleotide-binding</keyword>
<organism evidence="2 3">
    <name type="scientific">Tritrichomonas musculus</name>
    <dbReference type="NCBI Taxonomy" id="1915356"/>
    <lineage>
        <taxon>Eukaryota</taxon>
        <taxon>Metamonada</taxon>
        <taxon>Parabasalia</taxon>
        <taxon>Tritrichomonadida</taxon>
        <taxon>Tritrichomonadidae</taxon>
        <taxon>Tritrichomonas</taxon>
    </lineage>
</organism>
<dbReference type="InterPro" id="IPR027417">
    <property type="entry name" value="P-loop_NTPase"/>
</dbReference>
<dbReference type="Pfam" id="PF00071">
    <property type="entry name" value="Ras"/>
    <property type="match status" value="2"/>
</dbReference>
<dbReference type="EMBL" id="JAPFFF010000042">
    <property type="protein sequence ID" value="KAK8841220.1"/>
    <property type="molecule type" value="Genomic_DNA"/>
</dbReference>
<keyword evidence="3" id="KW-1185">Reference proteome</keyword>
<evidence type="ECO:0000313" key="2">
    <source>
        <dbReference type="EMBL" id="KAK8841220.1"/>
    </source>
</evidence>
<name>A0ABR2H739_9EUKA</name>
<dbReference type="PANTHER" id="PTHR47978">
    <property type="match status" value="1"/>
</dbReference>
<evidence type="ECO:0000313" key="3">
    <source>
        <dbReference type="Proteomes" id="UP001470230"/>
    </source>
</evidence>
<accession>A0ABR2H739</accession>
<dbReference type="PRINTS" id="PR00449">
    <property type="entry name" value="RASTRNSFRMNG"/>
</dbReference>
<dbReference type="InterPro" id="IPR001806">
    <property type="entry name" value="Small_GTPase"/>
</dbReference>
<dbReference type="SUPFAM" id="SSF52540">
    <property type="entry name" value="P-loop containing nucleoside triphosphate hydrolases"/>
    <property type="match status" value="1"/>
</dbReference>
<sequence>MQELNESYKIIFVGDSGTGKTSIINSYFEISTVKIIKDKDSNLNIPAPTIGASQLTIYHKNVALRIWDTAGQENYRAILPLYFKNSSLAIIAFDISNRTSFDHLTKDARTKPNSDQNETNIKKTDLFESGSWIDLVAQYAPKECKIIIVGNKSDLQNKRQVSASEGENLVKKINTFYQKETFEKALFYIETSTIDNSNIYDLFDQAFESKDCLIKKYVSQDFLPNDENNKTTENNDKQGSGCC</sequence>
<dbReference type="CDD" id="cd00154">
    <property type="entry name" value="Rab"/>
    <property type="match status" value="1"/>
</dbReference>
<dbReference type="SMART" id="SM00174">
    <property type="entry name" value="RHO"/>
    <property type="match status" value="1"/>
</dbReference>
<proteinExistence type="predicted"/>
<evidence type="ECO:0000256" key="1">
    <source>
        <dbReference type="ARBA" id="ARBA00022741"/>
    </source>
</evidence>
<dbReference type="Gene3D" id="3.40.50.300">
    <property type="entry name" value="P-loop containing nucleotide triphosphate hydrolases"/>
    <property type="match status" value="1"/>
</dbReference>
<dbReference type="SMART" id="SM00175">
    <property type="entry name" value="RAB"/>
    <property type="match status" value="1"/>
</dbReference>
<protein>
    <submittedName>
        <fullName evidence="2">GTPase Ryh1</fullName>
    </submittedName>
</protein>